<protein>
    <recommendedName>
        <fullName evidence="4">Mediator of RNA polymerase II transcription subunit 17</fullName>
    </recommendedName>
</protein>
<gene>
    <name evidence="2" type="ORF">ACHAWU_005796</name>
</gene>
<evidence type="ECO:0000256" key="1">
    <source>
        <dbReference type="SAM" id="MobiDB-lite"/>
    </source>
</evidence>
<feature type="region of interest" description="Disordered" evidence="1">
    <location>
        <begin position="474"/>
        <end position="498"/>
    </location>
</feature>
<comment type="caution">
    <text evidence="2">The sequence shown here is derived from an EMBL/GenBank/DDBJ whole genome shotgun (WGS) entry which is preliminary data.</text>
</comment>
<name>A0ABD3MI96_9STRA</name>
<proteinExistence type="predicted"/>
<evidence type="ECO:0000313" key="3">
    <source>
        <dbReference type="Proteomes" id="UP001530293"/>
    </source>
</evidence>
<feature type="compositionally biased region" description="Low complexity" evidence="1">
    <location>
        <begin position="1"/>
        <end position="14"/>
    </location>
</feature>
<reference evidence="2 3" key="1">
    <citation type="submission" date="2024-10" db="EMBL/GenBank/DDBJ databases">
        <title>Updated reference genomes for cyclostephanoid diatoms.</title>
        <authorList>
            <person name="Roberts W.R."/>
            <person name="Alverson A.J."/>
        </authorList>
    </citation>
    <scope>NUCLEOTIDE SEQUENCE [LARGE SCALE GENOMIC DNA]</scope>
    <source>
        <strain evidence="2 3">AJA232-27</strain>
    </source>
</reference>
<keyword evidence="3" id="KW-1185">Reference proteome</keyword>
<feature type="region of interest" description="Disordered" evidence="1">
    <location>
        <begin position="88"/>
        <end position="146"/>
    </location>
</feature>
<feature type="compositionally biased region" description="Low complexity" evidence="1">
    <location>
        <begin position="477"/>
        <end position="486"/>
    </location>
</feature>
<feature type="compositionally biased region" description="Basic and acidic residues" evidence="1">
    <location>
        <begin position="198"/>
        <end position="214"/>
    </location>
</feature>
<sequence>MSAAEGNGAAADAASPLNEGGYHHQQQPLLPPLTRDNIMDEATLLRSHIVPPSHILANGQFIHLPPPSSIERSTFFERSVAESGLIDVGDNADIDGKSNRKRRDDKKRQADDNDVGGGGGGEVPSETKSSSSLNKAKRKKKSSDAASYVHPLAIASARLRSKGMEELNKAINLSGLVMGGEYFGLTHVVDQQQRLITNKKDTSTSDSGGGEKGKNAGSGGGSGVADPSSSANAGAGKTSDLVDDLILQEDLRLRSEYVLQRRQAQYDNASNVLLRHSKRLSLSVGVSRILDNRLQTLRHKWHLVAPEHGKKYVGPIRPREIVAVDVDVYDRGLRDRRGGSGTAGSSHSSLGRIARRVPRFATLELDDEYDILTDVTSLRAHLIDVINGLEKSNDGGDDNDALEDMQVDSIAENKSKDQSSSCRGPETCKTKAEPFAIADPALGKIDPDFDPDKVPLLTLLFEIEKPSTGFVERATLSSSTTSSSTSNDMSENYSGVKSPAVHPDERVIEALQHSLFCASLFESIRSEIIPHPTTSMVGTDVSLSQQRQKEHKSAAWLSSEMEESFLPSPSVMAGGQDADRIGDTRLLCVIHCHEGEVKVQLDDEYSFTVKLIEAGTTVAAGTQHIASVVGPNTDVNLRDNSGSVMGASGSQSPAQLRTLCRSMLLHCQSLYHDHCMTVTRRNNMSDLQIKQETPAVGFARTTKETKLPSPRILQSCVGLGCKFIFERKVRSVLKRLALWLEMDMICKETITVEWLPLSLFTPYSRFALQFREVCLDIIIHGDAMRVTQISKDGFKAVGFGSELELECYLKLEFRRALGYDKLAIVLE</sequence>
<evidence type="ECO:0000313" key="2">
    <source>
        <dbReference type="EMBL" id="KAL3762593.1"/>
    </source>
</evidence>
<evidence type="ECO:0008006" key="4">
    <source>
        <dbReference type="Google" id="ProtNLM"/>
    </source>
</evidence>
<dbReference type="EMBL" id="JALLBG020000132">
    <property type="protein sequence ID" value="KAL3762593.1"/>
    <property type="molecule type" value="Genomic_DNA"/>
</dbReference>
<organism evidence="2 3">
    <name type="scientific">Discostella pseudostelligera</name>
    <dbReference type="NCBI Taxonomy" id="259834"/>
    <lineage>
        <taxon>Eukaryota</taxon>
        <taxon>Sar</taxon>
        <taxon>Stramenopiles</taxon>
        <taxon>Ochrophyta</taxon>
        <taxon>Bacillariophyta</taxon>
        <taxon>Coscinodiscophyceae</taxon>
        <taxon>Thalassiosirophycidae</taxon>
        <taxon>Stephanodiscales</taxon>
        <taxon>Stephanodiscaceae</taxon>
        <taxon>Discostella</taxon>
    </lineage>
</organism>
<dbReference type="Proteomes" id="UP001530293">
    <property type="component" value="Unassembled WGS sequence"/>
</dbReference>
<feature type="region of interest" description="Disordered" evidence="1">
    <location>
        <begin position="1"/>
        <end position="32"/>
    </location>
</feature>
<accession>A0ABD3MI96</accession>
<dbReference type="AlphaFoldDB" id="A0ABD3MI96"/>
<feature type="region of interest" description="Disordered" evidence="1">
    <location>
        <begin position="198"/>
        <end position="237"/>
    </location>
</feature>